<gene>
    <name evidence="18" type="ORF">H696_04730</name>
</gene>
<dbReference type="Gene3D" id="3.40.50.1000">
    <property type="entry name" value="HAD superfamily/HAD-like"/>
    <property type="match status" value="1"/>
</dbReference>
<evidence type="ECO:0000313" key="19">
    <source>
        <dbReference type="Proteomes" id="UP000030693"/>
    </source>
</evidence>
<dbReference type="Gene3D" id="2.70.150.10">
    <property type="entry name" value="Calcium-transporting ATPase, cytoplasmic transduction domain A"/>
    <property type="match status" value="1"/>
</dbReference>
<evidence type="ECO:0000256" key="10">
    <source>
        <dbReference type="ARBA" id="ARBA00022951"/>
    </source>
</evidence>
<evidence type="ECO:0000256" key="2">
    <source>
        <dbReference type="ARBA" id="ARBA00022448"/>
    </source>
</evidence>
<evidence type="ECO:0000256" key="8">
    <source>
        <dbReference type="ARBA" id="ARBA00022840"/>
    </source>
</evidence>
<keyword evidence="9" id="KW-0460">Magnesium</keyword>
<dbReference type="NCBIfam" id="TIGR01116">
    <property type="entry name" value="ATPase-IIA1_Ca"/>
    <property type="match status" value="1"/>
</dbReference>
<evidence type="ECO:0000256" key="13">
    <source>
        <dbReference type="ARBA" id="ARBA00023065"/>
    </source>
</evidence>
<name>A0A058Z2U1_FONAL</name>
<dbReference type="SUPFAM" id="SSF56784">
    <property type="entry name" value="HAD-like"/>
    <property type="match status" value="1"/>
</dbReference>
<dbReference type="STRING" id="691883.A0A058Z2U1"/>
<dbReference type="OrthoDB" id="3352408at2759"/>
<dbReference type="SFLD" id="SFLDF00027">
    <property type="entry name" value="p-type_atpase"/>
    <property type="match status" value="1"/>
</dbReference>
<dbReference type="RefSeq" id="XP_009496868.1">
    <property type="nucleotide sequence ID" value="XM_009498593.1"/>
</dbReference>
<dbReference type="GO" id="GO:0005388">
    <property type="term" value="F:P-type calcium transporter activity"/>
    <property type="evidence" value="ECO:0007669"/>
    <property type="project" value="UniProtKB-EC"/>
</dbReference>
<evidence type="ECO:0000256" key="11">
    <source>
        <dbReference type="ARBA" id="ARBA00022967"/>
    </source>
</evidence>
<dbReference type="SFLD" id="SFLDS00003">
    <property type="entry name" value="Haloacid_Dehalogenase"/>
    <property type="match status" value="1"/>
</dbReference>
<keyword evidence="13 16" id="KW-0406">Ion transport</keyword>
<dbReference type="FunFam" id="1.20.1110.10:FF:000037">
    <property type="entry name" value="Calcium-transporting ATPase, putative"/>
    <property type="match status" value="1"/>
</dbReference>
<dbReference type="InterPro" id="IPR006068">
    <property type="entry name" value="ATPase_P-typ_cation-transptr_C"/>
</dbReference>
<dbReference type="Pfam" id="PF00689">
    <property type="entry name" value="Cation_ATPase_C"/>
    <property type="match status" value="1"/>
</dbReference>
<keyword evidence="12 16" id="KW-1133">Transmembrane helix</keyword>
<accession>A0A058Z2U1</accession>
<evidence type="ECO:0000256" key="6">
    <source>
        <dbReference type="ARBA" id="ARBA00022741"/>
    </source>
</evidence>
<evidence type="ECO:0000256" key="5">
    <source>
        <dbReference type="ARBA" id="ARBA00022692"/>
    </source>
</evidence>
<feature type="transmembrane region" description="Helical" evidence="16">
    <location>
        <begin position="256"/>
        <end position="274"/>
    </location>
</feature>
<feature type="transmembrane region" description="Helical" evidence="16">
    <location>
        <begin position="89"/>
        <end position="107"/>
    </location>
</feature>
<comment type="function">
    <text evidence="16">Catalyzes the hydrolysis of ATP coupled with the transport of calcium.</text>
</comment>
<proteinExistence type="inferred from homology"/>
<evidence type="ECO:0000259" key="17">
    <source>
        <dbReference type="SMART" id="SM00831"/>
    </source>
</evidence>
<dbReference type="InterPro" id="IPR036412">
    <property type="entry name" value="HAD-like_sf"/>
</dbReference>
<keyword evidence="10" id="KW-0703">Sarcoplasmic reticulum</keyword>
<feature type="transmembrane region" description="Helical" evidence="16">
    <location>
        <begin position="792"/>
        <end position="811"/>
    </location>
</feature>
<dbReference type="Pfam" id="PF08282">
    <property type="entry name" value="Hydrolase_3"/>
    <property type="match status" value="1"/>
</dbReference>
<dbReference type="eggNOG" id="KOG0202">
    <property type="taxonomic scope" value="Eukaryota"/>
</dbReference>
<keyword evidence="14 16" id="KW-0472">Membrane</keyword>
<protein>
    <recommendedName>
        <fullName evidence="16">Calcium-transporting ATPase</fullName>
        <ecNumber evidence="16">7.2.2.10</ecNumber>
    </recommendedName>
</protein>
<dbReference type="OMA" id="PLWNNMM"/>
<feature type="domain" description="Cation-transporting P-type ATPase N-terminal" evidence="17">
    <location>
        <begin position="3"/>
        <end position="77"/>
    </location>
</feature>
<dbReference type="SFLD" id="SFLDG00002">
    <property type="entry name" value="C1.7:_P-type_atpase_like"/>
    <property type="match status" value="1"/>
</dbReference>
<evidence type="ECO:0000256" key="9">
    <source>
        <dbReference type="ARBA" id="ARBA00022842"/>
    </source>
</evidence>
<dbReference type="EMBL" id="KB932208">
    <property type="protein sequence ID" value="KCV68436.1"/>
    <property type="molecule type" value="Genomic_DNA"/>
</dbReference>
<dbReference type="InterPro" id="IPR001757">
    <property type="entry name" value="P_typ_ATPase"/>
</dbReference>
<feature type="transmembrane region" description="Helical" evidence="16">
    <location>
        <begin position="759"/>
        <end position="780"/>
    </location>
</feature>
<dbReference type="InterPro" id="IPR023298">
    <property type="entry name" value="ATPase_P-typ_TM_dom_sf"/>
</dbReference>
<keyword evidence="7 16" id="KW-0106">Calcium</keyword>
<dbReference type="SUPFAM" id="SSF81653">
    <property type="entry name" value="Calcium ATPase, transduction domain A"/>
    <property type="match status" value="1"/>
</dbReference>
<sequence>MPDAHAVPTEDLLARFNVDANIGLTDAQVEDFRRKYGPNELPKPEKVPLWKLILEQFEDTLVRILLGAAVISFILALTEDSGSGLEAFVEPLVILLILVANAAIGVIQETNAASAIEALKEYTPDEAKVLRGGRLQRINAAQLVCGDIVDVVVGDKVPADLRVLQILSTTLRADQAILTGESESAFKQSCPVATADSSIQDKTNLLFSGTTLTVGKARGVVVATGPNTAIGHISQSLQDSDGEDEKTPLKKKLDDFGDMLSKVIFVICILVWLINFNHFTDAAFGGNPLKGAIYYFKIAVALAVAAIPEGLPAVITTCLALGTMKMAKKNAIVRSLPSVETLGATSVICSDKTGTLTTNKMSVIKMCIFDDTATPVEYDIEDSLYRPTSRILSNGKEQIDLALNSAAIAELSRICSLCNDSDIQFNPETGAYQALGEPTEAALKVLAEKVGSYDAALNRHLPGMGPEKRVQAVNAHIAAGHERLVTLEFSRDRKSMSVLVREKASGQCRLLVKGAPEGILERCTHFRTHSGTRVPLTEDIRATLANRIRAWGTGQDTLRCLALATVDQAGEPDSYDFSDAGRFASYESDMTFVSLVGMLDPPRQEVRASIRTCHEAGIRVIVITGDNKETAEAICRRIGVFSAEEALTHKSYTGREYDLLSESERMTAVQHASLFARTEPNHKLALVRQLQALGHVCAMTGDGVNDAPALKRADIGIAMGSGTAVAKEASDMVLADDNFATIVAAVEEGRSIFNNTKQFIRYLISSNIGEVVCIFLTVILGTPEALIPVQLLWVNLVTDGLPATALGFNPPDVDIMRQPPRRADESIVNGWLFFRYMVVGLYVGLATVGGYIWWFVSYSGGPQISFWQLRNFHDCSTLFPEVGCEMFSNIMARHASTMSLSILVTIEMFNAFNSLSENQSLFVQKPWSNPYLIAACAMSFALHFVILYVPFLSRMFSITPLNTQEWIAVLSFSLPVLLVDELLKVLSRWRNALQSPNKEKQH</sequence>
<dbReference type="Pfam" id="PF00690">
    <property type="entry name" value="Cation_ATPase_N"/>
    <property type="match status" value="1"/>
</dbReference>
<dbReference type="InterPro" id="IPR023214">
    <property type="entry name" value="HAD_sf"/>
</dbReference>
<dbReference type="SMART" id="SM00831">
    <property type="entry name" value="Cation_ATPase_N"/>
    <property type="match status" value="1"/>
</dbReference>
<feature type="transmembrane region" description="Helical" evidence="16">
    <location>
        <begin position="294"/>
        <end position="321"/>
    </location>
</feature>
<keyword evidence="19" id="KW-1185">Reference proteome</keyword>
<evidence type="ECO:0000256" key="16">
    <source>
        <dbReference type="RuleBase" id="RU361146"/>
    </source>
</evidence>
<comment type="subcellular location">
    <subcellularLocation>
        <location evidence="16">Membrane</location>
        <topology evidence="16">Multi-pass membrane protein</topology>
    </subcellularLocation>
    <subcellularLocation>
        <location evidence="1">Sarcoplasmic reticulum membrane</location>
        <topology evidence="1">Multi-pass membrane protein</topology>
    </subcellularLocation>
</comment>
<feature type="transmembrane region" description="Helical" evidence="16">
    <location>
        <begin position="931"/>
        <end position="951"/>
    </location>
</feature>
<keyword evidence="11" id="KW-1278">Translocase</keyword>
<evidence type="ECO:0000256" key="12">
    <source>
        <dbReference type="ARBA" id="ARBA00022989"/>
    </source>
</evidence>
<dbReference type="Gene3D" id="1.20.1110.10">
    <property type="entry name" value="Calcium-transporting ATPase, transmembrane domain"/>
    <property type="match status" value="1"/>
</dbReference>
<dbReference type="GO" id="GO:0016887">
    <property type="term" value="F:ATP hydrolysis activity"/>
    <property type="evidence" value="ECO:0007669"/>
    <property type="project" value="InterPro"/>
</dbReference>
<dbReference type="InterPro" id="IPR005782">
    <property type="entry name" value="P-type_ATPase_IIA"/>
</dbReference>
<dbReference type="InterPro" id="IPR004014">
    <property type="entry name" value="ATPase_P-typ_cation-transptr_N"/>
</dbReference>
<dbReference type="PRINTS" id="PR00119">
    <property type="entry name" value="CATATPASE"/>
</dbReference>
<dbReference type="FunFam" id="3.40.1110.10:FF:000003">
    <property type="entry name" value="Calcium-transporting ATPase"/>
    <property type="match status" value="1"/>
</dbReference>
<keyword evidence="8 16" id="KW-0067">ATP-binding</keyword>
<dbReference type="AlphaFoldDB" id="A0A058Z2U1"/>
<comment type="catalytic activity">
    <reaction evidence="16">
        <text>Ca(2+)(in) + ATP + H2O = Ca(2+)(out) + ADP + phosphate + H(+)</text>
        <dbReference type="Rhea" id="RHEA:18105"/>
        <dbReference type="ChEBI" id="CHEBI:15377"/>
        <dbReference type="ChEBI" id="CHEBI:15378"/>
        <dbReference type="ChEBI" id="CHEBI:29108"/>
        <dbReference type="ChEBI" id="CHEBI:30616"/>
        <dbReference type="ChEBI" id="CHEBI:43474"/>
        <dbReference type="ChEBI" id="CHEBI:456216"/>
        <dbReference type="EC" id="7.2.2.10"/>
    </reaction>
</comment>
<reference evidence="18" key="1">
    <citation type="submission" date="2013-04" db="EMBL/GenBank/DDBJ databases">
        <title>The Genome Sequence of Fonticula alba ATCC 38817.</title>
        <authorList>
            <consortium name="The Broad Institute Genomics Platform"/>
            <person name="Russ C."/>
            <person name="Cuomo C."/>
            <person name="Burger G."/>
            <person name="Gray M.W."/>
            <person name="Holland P.W.H."/>
            <person name="King N."/>
            <person name="Lang F.B.F."/>
            <person name="Roger A.J."/>
            <person name="Ruiz-Trillo I."/>
            <person name="Brown M."/>
            <person name="Walker B."/>
            <person name="Young S."/>
            <person name="Zeng Q."/>
            <person name="Gargeya S."/>
            <person name="Fitzgerald M."/>
            <person name="Haas B."/>
            <person name="Abouelleil A."/>
            <person name="Allen A.W."/>
            <person name="Alvarado L."/>
            <person name="Arachchi H.M."/>
            <person name="Berlin A.M."/>
            <person name="Chapman S.B."/>
            <person name="Gainer-Dewar J."/>
            <person name="Goldberg J."/>
            <person name="Griggs A."/>
            <person name="Gujja S."/>
            <person name="Hansen M."/>
            <person name="Howarth C."/>
            <person name="Imamovic A."/>
            <person name="Ireland A."/>
            <person name="Larimer J."/>
            <person name="McCowan C."/>
            <person name="Murphy C."/>
            <person name="Pearson M."/>
            <person name="Poon T.W."/>
            <person name="Priest M."/>
            <person name="Roberts A."/>
            <person name="Saif S."/>
            <person name="Shea T."/>
            <person name="Sisk P."/>
            <person name="Sykes S."/>
            <person name="Wortman J."/>
            <person name="Nusbaum C."/>
            <person name="Birren B."/>
        </authorList>
    </citation>
    <scope>NUCLEOTIDE SEQUENCE [LARGE SCALE GENOMIC DNA]</scope>
    <source>
        <strain evidence="18">ATCC 38817</strain>
    </source>
</reference>
<keyword evidence="2 16" id="KW-0813">Transport</keyword>
<dbReference type="PROSITE" id="PS00154">
    <property type="entry name" value="ATPASE_E1_E2"/>
    <property type="match status" value="1"/>
</dbReference>
<dbReference type="SUPFAM" id="SSF81660">
    <property type="entry name" value="Metal cation-transporting ATPase, ATP-binding domain N"/>
    <property type="match status" value="1"/>
</dbReference>
<dbReference type="PANTHER" id="PTHR42861">
    <property type="entry name" value="CALCIUM-TRANSPORTING ATPASE"/>
    <property type="match status" value="1"/>
</dbReference>
<evidence type="ECO:0000256" key="1">
    <source>
        <dbReference type="ARBA" id="ARBA00004326"/>
    </source>
</evidence>
<dbReference type="InterPro" id="IPR023299">
    <property type="entry name" value="ATPase_P-typ_cyto_dom_N"/>
</dbReference>
<dbReference type="InterPro" id="IPR044492">
    <property type="entry name" value="P_typ_ATPase_HD_dom"/>
</dbReference>
<feature type="transmembrane region" description="Helical" evidence="16">
    <location>
        <begin position="60"/>
        <end position="77"/>
    </location>
</feature>
<evidence type="ECO:0000313" key="18">
    <source>
        <dbReference type="EMBL" id="KCV68436.1"/>
    </source>
</evidence>
<dbReference type="GO" id="GO:0016020">
    <property type="term" value="C:membrane"/>
    <property type="evidence" value="ECO:0007669"/>
    <property type="project" value="UniProtKB-SubCell"/>
</dbReference>
<dbReference type="FunFam" id="2.70.150.10:FF:000014">
    <property type="entry name" value="Calcium-transporting ATPase, putative"/>
    <property type="match status" value="1"/>
</dbReference>
<dbReference type="NCBIfam" id="TIGR01494">
    <property type="entry name" value="ATPase_P-type"/>
    <property type="match status" value="2"/>
</dbReference>
<evidence type="ECO:0000256" key="7">
    <source>
        <dbReference type="ARBA" id="ARBA00022837"/>
    </source>
</evidence>
<evidence type="ECO:0000256" key="14">
    <source>
        <dbReference type="ARBA" id="ARBA00023136"/>
    </source>
</evidence>
<dbReference type="SUPFAM" id="SSF81665">
    <property type="entry name" value="Calcium ATPase, transmembrane domain M"/>
    <property type="match status" value="1"/>
</dbReference>
<dbReference type="FunFam" id="3.40.50.1000:FF:000005">
    <property type="entry name" value="Calcium-transporting ATPase 1"/>
    <property type="match status" value="1"/>
</dbReference>
<dbReference type="InterPro" id="IPR008250">
    <property type="entry name" value="ATPase_P-typ_transduc_dom_A_sf"/>
</dbReference>
<evidence type="ECO:0000256" key="4">
    <source>
        <dbReference type="ARBA" id="ARBA00022568"/>
    </source>
</evidence>
<keyword evidence="5 16" id="KW-0812">Transmembrane</keyword>
<dbReference type="GO" id="GO:0005524">
    <property type="term" value="F:ATP binding"/>
    <property type="evidence" value="ECO:0007669"/>
    <property type="project" value="UniProtKB-KW"/>
</dbReference>
<feature type="transmembrane region" description="Helical" evidence="16">
    <location>
        <begin position="832"/>
        <end position="856"/>
    </location>
</feature>
<comment type="caution">
    <text evidence="16">Lacks conserved residue(s) required for the propagation of feature annotation.</text>
</comment>
<dbReference type="CDD" id="cd02083">
    <property type="entry name" value="P-type_ATPase_SERCA"/>
    <property type="match status" value="1"/>
</dbReference>
<organism evidence="18">
    <name type="scientific">Fonticula alba</name>
    <name type="common">Slime mold</name>
    <dbReference type="NCBI Taxonomy" id="691883"/>
    <lineage>
        <taxon>Eukaryota</taxon>
        <taxon>Rotosphaerida</taxon>
        <taxon>Fonticulaceae</taxon>
        <taxon>Fonticula</taxon>
    </lineage>
</organism>
<comment type="similarity">
    <text evidence="15 16">Belongs to the cation transport ATPase (P-type) (TC 3.A.3) family.</text>
</comment>
<dbReference type="FunFam" id="1.20.1110.10:FF:000065">
    <property type="entry name" value="Sarcoplasmic/endoplasmic reticulum calcium ATPase 1"/>
    <property type="match status" value="1"/>
</dbReference>
<dbReference type="PRINTS" id="PR00121">
    <property type="entry name" value="NAKATPASE"/>
</dbReference>
<dbReference type="Pfam" id="PF00122">
    <property type="entry name" value="E1-E2_ATPase"/>
    <property type="match status" value="1"/>
</dbReference>
<evidence type="ECO:0000256" key="3">
    <source>
        <dbReference type="ARBA" id="ARBA00022553"/>
    </source>
</evidence>
<dbReference type="InterPro" id="IPR018303">
    <property type="entry name" value="ATPase_P-typ_P_site"/>
</dbReference>
<dbReference type="EC" id="7.2.2.10" evidence="16"/>
<dbReference type="Gene3D" id="3.40.1110.10">
    <property type="entry name" value="Calcium-transporting ATPase, cytoplasmic domain N"/>
    <property type="match status" value="1"/>
</dbReference>
<evidence type="ECO:0000256" key="15">
    <source>
        <dbReference type="ARBA" id="ARBA00038148"/>
    </source>
</evidence>
<dbReference type="InterPro" id="IPR059000">
    <property type="entry name" value="ATPase_P-type_domA"/>
</dbReference>
<keyword evidence="4 16" id="KW-0109">Calcium transport</keyword>
<dbReference type="Pfam" id="PF13246">
    <property type="entry name" value="Cation_ATPase"/>
    <property type="match status" value="1"/>
</dbReference>
<keyword evidence="3" id="KW-0597">Phosphoprotein</keyword>
<dbReference type="GeneID" id="20529455"/>
<dbReference type="Proteomes" id="UP000030693">
    <property type="component" value="Unassembled WGS sequence"/>
</dbReference>
<keyword evidence="6 16" id="KW-0547">Nucleotide-binding</keyword>